<evidence type="ECO:0000313" key="1">
    <source>
        <dbReference type="EMBL" id="KAG1774378.1"/>
    </source>
</evidence>
<dbReference type="EMBL" id="JABBWD010000042">
    <property type="protein sequence ID" value="KAG1774378.1"/>
    <property type="molecule type" value="Genomic_DNA"/>
</dbReference>
<sequence>MASTYDSRLTLHLLFDNHALERELATITHPDFPLDPPKRPYHNLQVFSFLTTSQCLHIYKFTPYECKCQDVSRKEELYKLVFLLNADFDLMDPRPLHLYALCNHFLLTIIHPVQSQQMATPNIHNDLQNIPHANAHTIHHTNCHLHPPQPSQSHKSTASSHQKETVSVIGIPSVSIQNGELQVHIALIHQSRPWVTVLLEQSGCVIGARPEWAGKRLVAVKRMKKKWGGWDKCKRLKYIN</sequence>
<dbReference type="Proteomes" id="UP000714275">
    <property type="component" value="Unassembled WGS sequence"/>
</dbReference>
<proteinExistence type="predicted"/>
<evidence type="ECO:0000313" key="2">
    <source>
        <dbReference type="Proteomes" id="UP000714275"/>
    </source>
</evidence>
<protein>
    <submittedName>
        <fullName evidence="1">Uncharacterized protein</fullName>
    </submittedName>
</protein>
<dbReference type="AlphaFoldDB" id="A0A9P7D086"/>
<accession>A0A9P7D086</accession>
<gene>
    <name evidence="1" type="ORF">EV702DRAFT_1200396</name>
</gene>
<reference evidence="1" key="1">
    <citation type="journal article" date="2020" name="New Phytol.">
        <title>Comparative genomics reveals dynamic genome evolution in host specialist ectomycorrhizal fungi.</title>
        <authorList>
            <person name="Lofgren L.A."/>
            <person name="Nguyen N.H."/>
            <person name="Vilgalys R."/>
            <person name="Ruytinx J."/>
            <person name="Liao H.L."/>
            <person name="Branco S."/>
            <person name="Kuo A."/>
            <person name="LaButti K."/>
            <person name="Lipzen A."/>
            <person name="Andreopoulos W."/>
            <person name="Pangilinan J."/>
            <person name="Riley R."/>
            <person name="Hundley H."/>
            <person name="Na H."/>
            <person name="Barry K."/>
            <person name="Grigoriev I.V."/>
            <person name="Stajich J.E."/>
            <person name="Kennedy P.G."/>
        </authorList>
    </citation>
    <scope>NUCLEOTIDE SEQUENCE</scope>
    <source>
        <strain evidence="1">DOB743</strain>
    </source>
</reference>
<name>A0A9P7D086_9AGAM</name>
<comment type="caution">
    <text evidence="1">The sequence shown here is derived from an EMBL/GenBank/DDBJ whole genome shotgun (WGS) entry which is preliminary data.</text>
</comment>
<keyword evidence="2" id="KW-1185">Reference proteome</keyword>
<organism evidence="1 2">
    <name type="scientific">Suillus placidus</name>
    <dbReference type="NCBI Taxonomy" id="48579"/>
    <lineage>
        <taxon>Eukaryota</taxon>
        <taxon>Fungi</taxon>
        <taxon>Dikarya</taxon>
        <taxon>Basidiomycota</taxon>
        <taxon>Agaricomycotina</taxon>
        <taxon>Agaricomycetes</taxon>
        <taxon>Agaricomycetidae</taxon>
        <taxon>Boletales</taxon>
        <taxon>Suillineae</taxon>
        <taxon>Suillaceae</taxon>
        <taxon>Suillus</taxon>
    </lineage>
</organism>